<dbReference type="Gene3D" id="3.10.450.50">
    <property type="match status" value="1"/>
</dbReference>
<evidence type="ECO:0000256" key="1">
    <source>
        <dbReference type="ARBA" id="ARBA00022884"/>
    </source>
</evidence>
<dbReference type="PANTHER" id="PTHR10693:SF20">
    <property type="entry name" value="AT27578P"/>
    <property type="match status" value="1"/>
</dbReference>
<feature type="region of interest" description="Disordered" evidence="3">
    <location>
        <begin position="136"/>
        <end position="185"/>
    </location>
</feature>
<dbReference type="CDD" id="cd00780">
    <property type="entry name" value="NTF2"/>
    <property type="match status" value="1"/>
</dbReference>
<dbReference type="PROSITE" id="PS50177">
    <property type="entry name" value="NTF2_DOMAIN"/>
    <property type="match status" value="1"/>
</dbReference>
<dbReference type="InterPro" id="IPR018222">
    <property type="entry name" value="Nuclear_transport_factor_2_euk"/>
</dbReference>
<dbReference type="SUPFAM" id="SSF54427">
    <property type="entry name" value="NTF2-like"/>
    <property type="match status" value="1"/>
</dbReference>
<feature type="region of interest" description="Disordered" evidence="3">
    <location>
        <begin position="198"/>
        <end position="350"/>
    </location>
</feature>
<evidence type="ECO:0000313" key="7">
    <source>
        <dbReference type="Proteomes" id="UP000094065"/>
    </source>
</evidence>
<feature type="domain" description="RRM" evidence="4">
    <location>
        <begin position="356"/>
        <end position="445"/>
    </location>
</feature>
<dbReference type="InterPro" id="IPR000504">
    <property type="entry name" value="RRM_dom"/>
</dbReference>
<feature type="compositionally biased region" description="Low complexity" evidence="3">
    <location>
        <begin position="151"/>
        <end position="162"/>
    </location>
</feature>
<dbReference type="STRING" id="1295533.A0A1E3IAH4"/>
<evidence type="ECO:0000256" key="3">
    <source>
        <dbReference type="SAM" id="MobiDB-lite"/>
    </source>
</evidence>
<feature type="compositionally biased region" description="Pro residues" evidence="3">
    <location>
        <begin position="243"/>
        <end position="254"/>
    </location>
</feature>
<dbReference type="PROSITE" id="PS50102">
    <property type="entry name" value="RRM"/>
    <property type="match status" value="1"/>
</dbReference>
<evidence type="ECO:0000259" key="4">
    <source>
        <dbReference type="PROSITE" id="PS50102"/>
    </source>
</evidence>
<dbReference type="Pfam" id="PF02136">
    <property type="entry name" value="NTF2"/>
    <property type="match status" value="1"/>
</dbReference>
<keyword evidence="1 2" id="KW-0694">RNA-binding</keyword>
<dbReference type="Proteomes" id="UP000094065">
    <property type="component" value="Unassembled WGS sequence"/>
</dbReference>
<feature type="compositionally biased region" description="Low complexity" evidence="3">
    <location>
        <begin position="210"/>
        <end position="229"/>
    </location>
</feature>
<dbReference type="InterPro" id="IPR039539">
    <property type="entry name" value="Ras_GTPase_bind_prot"/>
</dbReference>
<feature type="domain" description="NTF2" evidence="5">
    <location>
        <begin position="19"/>
        <end position="130"/>
    </location>
</feature>
<feature type="compositionally biased region" description="Low complexity" evidence="3">
    <location>
        <begin position="329"/>
        <end position="344"/>
    </location>
</feature>
<feature type="compositionally biased region" description="Basic and acidic residues" evidence="3">
    <location>
        <begin position="198"/>
        <end position="209"/>
    </location>
</feature>
<gene>
    <name evidence="6" type="ORF">L202_00629</name>
</gene>
<keyword evidence="7" id="KW-1185">Reference proteome</keyword>
<dbReference type="SUPFAM" id="SSF54928">
    <property type="entry name" value="RNA-binding domain, RBD"/>
    <property type="match status" value="1"/>
</dbReference>
<evidence type="ECO:0000256" key="2">
    <source>
        <dbReference type="PROSITE-ProRule" id="PRU00176"/>
    </source>
</evidence>
<dbReference type="OrthoDB" id="339151at2759"/>
<feature type="region of interest" description="Disordered" evidence="3">
    <location>
        <begin position="419"/>
        <end position="502"/>
    </location>
</feature>
<dbReference type="GO" id="GO:1990861">
    <property type="term" value="C:Ubp3-Bre5 deubiquitination complex"/>
    <property type="evidence" value="ECO:0007669"/>
    <property type="project" value="TreeGrafter"/>
</dbReference>
<feature type="compositionally biased region" description="Basic and acidic residues" evidence="3">
    <location>
        <begin position="441"/>
        <end position="450"/>
    </location>
</feature>
<evidence type="ECO:0000313" key="6">
    <source>
        <dbReference type="EMBL" id="ODN84751.1"/>
    </source>
</evidence>
<feature type="compositionally biased region" description="Pro residues" evidence="3">
    <location>
        <begin position="268"/>
        <end position="281"/>
    </location>
</feature>
<dbReference type="GO" id="GO:1990904">
    <property type="term" value="C:ribonucleoprotein complex"/>
    <property type="evidence" value="ECO:0007669"/>
    <property type="project" value="TreeGrafter"/>
</dbReference>
<dbReference type="RefSeq" id="XP_018998554.1">
    <property type="nucleotide sequence ID" value="XM_019133849.1"/>
</dbReference>
<feature type="compositionally biased region" description="Basic and acidic residues" evidence="3">
    <location>
        <begin position="137"/>
        <end position="147"/>
    </location>
</feature>
<comment type="caution">
    <text evidence="6">The sequence shown here is derived from an EMBL/GenBank/DDBJ whole genome shotgun (WGS) entry which is preliminary data.</text>
</comment>
<dbReference type="GO" id="GO:0034517">
    <property type="term" value="P:ribophagy"/>
    <property type="evidence" value="ECO:0007669"/>
    <property type="project" value="TreeGrafter"/>
</dbReference>
<proteinExistence type="predicted"/>
<dbReference type="AlphaFoldDB" id="A0A1E3IAH4"/>
<dbReference type="PANTHER" id="PTHR10693">
    <property type="entry name" value="RAS GTPASE-ACTIVATING PROTEIN-BINDING PROTEIN"/>
    <property type="match status" value="1"/>
</dbReference>
<feature type="compositionally biased region" description="Polar residues" evidence="3">
    <location>
        <begin position="288"/>
        <end position="299"/>
    </location>
</feature>
<dbReference type="GeneID" id="30151938"/>
<evidence type="ECO:0000259" key="5">
    <source>
        <dbReference type="PROSITE" id="PS50177"/>
    </source>
</evidence>
<dbReference type="InterPro" id="IPR002075">
    <property type="entry name" value="NTF2_dom"/>
</dbReference>
<dbReference type="GO" id="GO:0003729">
    <property type="term" value="F:mRNA binding"/>
    <property type="evidence" value="ECO:0007669"/>
    <property type="project" value="TreeGrafter"/>
</dbReference>
<feature type="compositionally biased region" description="Low complexity" evidence="3">
    <location>
        <begin position="493"/>
        <end position="502"/>
    </location>
</feature>
<dbReference type="InterPro" id="IPR012677">
    <property type="entry name" value="Nucleotide-bd_a/b_plait_sf"/>
</dbReference>
<dbReference type="InterPro" id="IPR035979">
    <property type="entry name" value="RBD_domain_sf"/>
</dbReference>
<name>A0A1E3IAH4_9TREE</name>
<dbReference type="CDD" id="cd00590">
    <property type="entry name" value="RRM_SF"/>
    <property type="match status" value="1"/>
</dbReference>
<dbReference type="InterPro" id="IPR032710">
    <property type="entry name" value="NTF2-like_dom_sf"/>
</dbReference>
<protein>
    <recommendedName>
        <fullName evidence="8">NTF2 domain-containing protein</fullName>
    </recommendedName>
</protein>
<feature type="compositionally biased region" description="Low complexity" evidence="3">
    <location>
        <begin position="301"/>
        <end position="318"/>
    </location>
</feature>
<reference evidence="6 7" key="1">
    <citation type="submission" date="2016-06" db="EMBL/GenBank/DDBJ databases">
        <title>Evolution of pathogenesis and genome organization in the Tremellales.</title>
        <authorList>
            <person name="Cuomo C."/>
            <person name="Litvintseva A."/>
            <person name="Heitman J."/>
            <person name="Chen Y."/>
            <person name="Sun S."/>
            <person name="Springer D."/>
            <person name="Dromer F."/>
            <person name="Young S."/>
            <person name="Zeng Q."/>
            <person name="Chapman S."/>
            <person name="Gujja S."/>
            <person name="Saif S."/>
            <person name="Birren B."/>
        </authorList>
    </citation>
    <scope>NUCLEOTIDE SEQUENCE [LARGE SCALE GENOMIC DNA]</scope>
    <source>
        <strain evidence="6 7">CBS 6039</strain>
    </source>
</reference>
<accession>A0A1E3IAH4</accession>
<dbReference type="GO" id="GO:0016579">
    <property type="term" value="P:protein deubiquitination"/>
    <property type="evidence" value="ECO:0007669"/>
    <property type="project" value="TreeGrafter"/>
</dbReference>
<feature type="compositionally biased region" description="Low complexity" evidence="3">
    <location>
        <begin position="255"/>
        <end position="267"/>
    </location>
</feature>
<dbReference type="GO" id="GO:0005829">
    <property type="term" value="C:cytosol"/>
    <property type="evidence" value="ECO:0007669"/>
    <property type="project" value="TreeGrafter"/>
</dbReference>
<organism evidence="6 7">
    <name type="scientific">Cryptococcus amylolentus CBS 6039</name>
    <dbReference type="NCBI Taxonomy" id="1295533"/>
    <lineage>
        <taxon>Eukaryota</taxon>
        <taxon>Fungi</taxon>
        <taxon>Dikarya</taxon>
        <taxon>Basidiomycota</taxon>
        <taxon>Agaricomycotina</taxon>
        <taxon>Tremellomycetes</taxon>
        <taxon>Tremellales</taxon>
        <taxon>Cryptococcaceae</taxon>
        <taxon>Cryptococcus</taxon>
    </lineage>
</organism>
<dbReference type="SMART" id="SM00360">
    <property type="entry name" value="RRM"/>
    <property type="match status" value="1"/>
</dbReference>
<dbReference type="EMBL" id="AWGJ01000001">
    <property type="protein sequence ID" value="ODN84751.1"/>
    <property type="molecule type" value="Genomic_DNA"/>
</dbReference>
<feature type="compositionally biased region" description="Gly residues" evidence="3">
    <location>
        <begin position="474"/>
        <end position="492"/>
    </location>
</feature>
<evidence type="ECO:0008006" key="8">
    <source>
        <dbReference type="Google" id="ProtNLM"/>
    </source>
</evidence>
<dbReference type="Gene3D" id="3.30.70.330">
    <property type="match status" value="1"/>
</dbReference>
<dbReference type="Pfam" id="PF00076">
    <property type="entry name" value="RRM_1"/>
    <property type="match status" value="1"/>
</dbReference>
<sequence>MAVRPPVLVRPDNHPRPQLTAHSNFVNSQPHRLHCFYNKRSTFIHGEEGEDVTPAYGQQEIHDRIKQIGYNRCKVYIHSMDSQSSAEGGIVIMVLGELCNNNQAWRKFSQTFFLAPQTGGYFVLNDIFRYLNEEVDEQKSEDGHQEEAQLEPEAPKAAVEEPPAAEEKVTQEPAAEPVPEPEPVTAPAAVVPDAVPEEAKVAALPDKDVAPAAEPTPEEPATAANPAVEDTPAPAPASEKAPSPAPKAPSPAPAPNKEAATNGTATPAPAPAPAPTGPPKPRTWATLAASNIPPTSTWGKPSPAVSAQASPSAAAAPVPSAPKKEEQKGAPAPAAAAAPAPRRGPQGGLDVSKIQNQVCFVKLPNWALDNHSASELTEPELSRLASKFGEVKSVEIVGQKACAFVEFAKVESARKAIQHSLPVEQGGEGGTKFPNGTLFFEPRKEKDERGQKKRTGGQQGGQPQGQGQPRQQVNGGGAGRGGRPNRGRGGQANQGDRAPQKQ</sequence>